<organism evidence="1 2">
    <name type="scientific">Spizellomyces punctatus (strain DAOM BR117)</name>
    <dbReference type="NCBI Taxonomy" id="645134"/>
    <lineage>
        <taxon>Eukaryota</taxon>
        <taxon>Fungi</taxon>
        <taxon>Fungi incertae sedis</taxon>
        <taxon>Chytridiomycota</taxon>
        <taxon>Chytridiomycota incertae sedis</taxon>
        <taxon>Chytridiomycetes</taxon>
        <taxon>Spizellomycetales</taxon>
        <taxon>Spizellomycetaceae</taxon>
        <taxon>Spizellomyces</taxon>
    </lineage>
</organism>
<keyword evidence="2" id="KW-1185">Reference proteome</keyword>
<protein>
    <submittedName>
        <fullName evidence="1">Uncharacterized protein</fullName>
    </submittedName>
</protein>
<dbReference type="EMBL" id="KQ257454">
    <property type="protein sequence ID" value="KND01697.1"/>
    <property type="molecule type" value="Genomic_DNA"/>
</dbReference>
<dbReference type="InParanoid" id="A0A0L0HKS3"/>
<dbReference type="GeneID" id="27687003"/>
<dbReference type="AlphaFoldDB" id="A0A0L0HKS3"/>
<proteinExistence type="predicted"/>
<evidence type="ECO:0000313" key="2">
    <source>
        <dbReference type="Proteomes" id="UP000053201"/>
    </source>
</evidence>
<dbReference type="RefSeq" id="XP_016609736.1">
    <property type="nucleotide sequence ID" value="XM_016751755.1"/>
</dbReference>
<dbReference type="Proteomes" id="UP000053201">
    <property type="component" value="Unassembled WGS sequence"/>
</dbReference>
<name>A0A0L0HKS3_SPIPD</name>
<evidence type="ECO:0000313" key="1">
    <source>
        <dbReference type="EMBL" id="KND01697.1"/>
    </source>
</evidence>
<dbReference type="VEuPathDB" id="FungiDB:SPPG_03492"/>
<sequence>MREESPDDGTCMLWQQQGHSIHREIVLARFVRPTQKGVRHIRWWGHIPSGEGVAAAERHRVVLASRPMSSAPFPSHFARSLSLAKARRTGQLDDISEKAPKAEGKVRTKSVSLFRNIKKFCQKLRQKSASGGQAKRWSLFKGPGSFRPESVVIHEANVSEPYSPSYLKSREMGEVGRPCEPDFMDTPNPISARESVVERALLNGQCAASFSSTGRRPVSYSHRRPSVKAVKHLSYIQPQRYVCVPGSHDILKNPETSAILSRNDSTPRFSIDSEASLHAHCDSLSVVDSLVTSTPSSSASARLDAQVQALDGAFSRIRAAQNLKKEDLDGQNRRRSLGEHLGADSYEGRGSLEVETGGPSLELVTDCHQPYHGRTDAVSGTRAIQSVMYLPRAMLPTLQGTVEGGDSKEWYSSNTLDSLYLDFKDLSLDQLAHKYSPDGLSAHPGFRASVA</sequence>
<accession>A0A0L0HKS3</accession>
<dbReference type="OrthoDB" id="10340582at2759"/>
<reference evidence="1 2" key="1">
    <citation type="submission" date="2009-08" db="EMBL/GenBank/DDBJ databases">
        <title>The Genome Sequence of Spizellomyces punctatus strain DAOM BR117.</title>
        <authorList>
            <consortium name="The Broad Institute Genome Sequencing Platform"/>
            <person name="Russ C."/>
            <person name="Cuomo C."/>
            <person name="Shea T."/>
            <person name="Young S.K."/>
            <person name="Zeng Q."/>
            <person name="Koehrsen M."/>
            <person name="Haas B."/>
            <person name="Borodovsky M."/>
            <person name="Guigo R."/>
            <person name="Alvarado L."/>
            <person name="Berlin A."/>
            <person name="Bochicchio J."/>
            <person name="Borenstein D."/>
            <person name="Chapman S."/>
            <person name="Chen Z."/>
            <person name="Engels R."/>
            <person name="Freedman E."/>
            <person name="Gellesch M."/>
            <person name="Goldberg J."/>
            <person name="Griggs A."/>
            <person name="Gujja S."/>
            <person name="Heiman D."/>
            <person name="Hepburn T."/>
            <person name="Howarth C."/>
            <person name="Jen D."/>
            <person name="Larson L."/>
            <person name="Lewis B."/>
            <person name="Mehta T."/>
            <person name="Park D."/>
            <person name="Pearson M."/>
            <person name="Roberts A."/>
            <person name="Saif S."/>
            <person name="Shenoy N."/>
            <person name="Sisk P."/>
            <person name="Stolte C."/>
            <person name="Sykes S."/>
            <person name="Thomson T."/>
            <person name="Walk T."/>
            <person name="White J."/>
            <person name="Yandava C."/>
            <person name="Burger G."/>
            <person name="Gray M.W."/>
            <person name="Holland P.W.H."/>
            <person name="King N."/>
            <person name="Lang F.B.F."/>
            <person name="Roger A.J."/>
            <person name="Ruiz-Trillo I."/>
            <person name="Lander E."/>
            <person name="Nusbaum C."/>
        </authorList>
    </citation>
    <scope>NUCLEOTIDE SEQUENCE [LARGE SCALE GENOMIC DNA]</scope>
    <source>
        <strain evidence="1 2">DAOM BR117</strain>
    </source>
</reference>
<gene>
    <name evidence="1" type="ORF">SPPG_03492</name>
</gene>